<accession>A0A150PX15</accession>
<proteinExistence type="inferred from homology"/>
<evidence type="ECO:0000313" key="7">
    <source>
        <dbReference type="EMBL" id="KYF60222.1"/>
    </source>
</evidence>
<evidence type="ECO:0000256" key="3">
    <source>
        <dbReference type="ARBA" id="ARBA00022692"/>
    </source>
</evidence>
<dbReference type="Proteomes" id="UP000075420">
    <property type="component" value="Unassembled WGS sequence"/>
</dbReference>
<dbReference type="AlphaFoldDB" id="A0A150PX15"/>
<comment type="caution">
    <text evidence="6">Lacks conserved residue(s) required for the propagation of feature annotation.</text>
</comment>
<sequence length="76" mass="7578">MFLAELGDRTHLAVFTLGAAGKSGVPVFIGASAALVPSTLIAVALAEVVSTRADPRLTQGLAGALLLVMGGIYLVG</sequence>
<protein>
    <recommendedName>
        <fullName evidence="6">GDT1 family protein</fullName>
    </recommendedName>
</protein>
<dbReference type="InterPro" id="IPR001727">
    <property type="entry name" value="GDT1-like"/>
</dbReference>
<comment type="caution">
    <text evidence="7">The sequence shown here is derived from an EMBL/GenBank/DDBJ whole genome shotgun (WGS) entry which is preliminary data.</text>
</comment>
<evidence type="ECO:0000256" key="1">
    <source>
        <dbReference type="ARBA" id="ARBA00004141"/>
    </source>
</evidence>
<evidence type="ECO:0000256" key="5">
    <source>
        <dbReference type="ARBA" id="ARBA00023136"/>
    </source>
</evidence>
<gene>
    <name evidence="7" type="ORF">BE08_02330</name>
</gene>
<name>A0A150PX15_SORCE</name>
<keyword evidence="5 6" id="KW-0472">Membrane</keyword>
<reference evidence="7 8" key="1">
    <citation type="submission" date="2014-02" db="EMBL/GenBank/DDBJ databases">
        <title>The small core and large imbalanced accessory genome model reveals a collaborative survival strategy of Sorangium cellulosum strains in nature.</title>
        <authorList>
            <person name="Han K."/>
            <person name="Peng R."/>
            <person name="Blom J."/>
            <person name="Li Y.-Z."/>
        </authorList>
    </citation>
    <scope>NUCLEOTIDE SEQUENCE [LARGE SCALE GENOMIC DNA]</scope>
    <source>
        <strain evidence="7 8">So0157-25</strain>
    </source>
</reference>
<organism evidence="7 8">
    <name type="scientific">Sorangium cellulosum</name>
    <name type="common">Polyangium cellulosum</name>
    <dbReference type="NCBI Taxonomy" id="56"/>
    <lineage>
        <taxon>Bacteria</taxon>
        <taxon>Pseudomonadati</taxon>
        <taxon>Myxococcota</taxon>
        <taxon>Polyangia</taxon>
        <taxon>Polyangiales</taxon>
        <taxon>Polyangiaceae</taxon>
        <taxon>Sorangium</taxon>
    </lineage>
</organism>
<feature type="transmembrane region" description="Helical" evidence="6">
    <location>
        <begin position="25"/>
        <end position="45"/>
    </location>
</feature>
<dbReference type="GO" id="GO:0046873">
    <property type="term" value="F:metal ion transmembrane transporter activity"/>
    <property type="evidence" value="ECO:0007669"/>
    <property type="project" value="InterPro"/>
</dbReference>
<evidence type="ECO:0000256" key="6">
    <source>
        <dbReference type="RuleBase" id="RU365102"/>
    </source>
</evidence>
<keyword evidence="4 6" id="KW-1133">Transmembrane helix</keyword>
<comment type="subcellular location">
    <subcellularLocation>
        <location evidence="1 6">Membrane</location>
        <topology evidence="1 6">Multi-pass membrane protein</topology>
    </subcellularLocation>
</comment>
<comment type="similarity">
    <text evidence="2 6">Belongs to the GDT1 family.</text>
</comment>
<evidence type="ECO:0000256" key="4">
    <source>
        <dbReference type="ARBA" id="ARBA00022989"/>
    </source>
</evidence>
<dbReference type="EMBL" id="JELY01000121">
    <property type="protein sequence ID" value="KYF60222.1"/>
    <property type="molecule type" value="Genomic_DNA"/>
</dbReference>
<dbReference type="GO" id="GO:0016020">
    <property type="term" value="C:membrane"/>
    <property type="evidence" value="ECO:0007669"/>
    <property type="project" value="UniProtKB-SubCell"/>
</dbReference>
<evidence type="ECO:0000313" key="8">
    <source>
        <dbReference type="Proteomes" id="UP000075420"/>
    </source>
</evidence>
<feature type="transmembrane region" description="Helical" evidence="6">
    <location>
        <begin position="57"/>
        <end position="75"/>
    </location>
</feature>
<dbReference type="Pfam" id="PF01169">
    <property type="entry name" value="GDT1"/>
    <property type="match status" value="1"/>
</dbReference>
<evidence type="ECO:0000256" key="2">
    <source>
        <dbReference type="ARBA" id="ARBA00009190"/>
    </source>
</evidence>
<keyword evidence="3 6" id="KW-0812">Transmembrane</keyword>
<feature type="non-terminal residue" evidence="7">
    <location>
        <position position="76"/>
    </location>
</feature>